<name>A0A803JBF4_XENTR</name>
<feature type="domain" description="GST C-terminal" evidence="10">
    <location>
        <begin position="129"/>
        <end position="260"/>
    </location>
</feature>
<dbReference type="InterPro" id="IPR040079">
    <property type="entry name" value="Glutathione_S-Trfase"/>
</dbReference>
<accession>A0A803JBF4</accession>
<comment type="function">
    <text evidence="7">Exhibits glutathione-dependent thiol transferase activity. Has high dehydroascorbate reductase activity and may contribute to the recycling of ascorbic acid. Participates in the biotransformation of inorganic arsenic and reduces monomethylarsonic acid (MMA).</text>
</comment>
<dbReference type="Gene3D" id="3.40.30.10">
    <property type="entry name" value="Glutaredoxin"/>
    <property type="match status" value="1"/>
</dbReference>
<feature type="domain" description="GST N-terminal" evidence="9">
    <location>
        <begin position="45"/>
        <end position="124"/>
    </location>
</feature>
<feature type="chain" id="PRO_5030967869" description="Glutathione S-transferase omega" evidence="8">
    <location>
        <begin position="23"/>
        <end position="265"/>
    </location>
</feature>
<comment type="similarity">
    <text evidence="1 7">Belongs to the GST superfamily. Omega family.</text>
</comment>
<comment type="catalytic activity">
    <reaction evidence="4 7">
        <text>RX + glutathione = an S-substituted glutathione + a halide anion + H(+)</text>
        <dbReference type="Rhea" id="RHEA:16437"/>
        <dbReference type="ChEBI" id="CHEBI:15378"/>
        <dbReference type="ChEBI" id="CHEBI:16042"/>
        <dbReference type="ChEBI" id="CHEBI:17792"/>
        <dbReference type="ChEBI" id="CHEBI:57925"/>
        <dbReference type="ChEBI" id="CHEBI:90779"/>
        <dbReference type="EC" id="2.5.1.18"/>
    </reaction>
</comment>
<dbReference type="InterPro" id="IPR036249">
    <property type="entry name" value="Thioredoxin-like_sf"/>
</dbReference>
<dbReference type="InterPro" id="IPR005442">
    <property type="entry name" value="GST_omega"/>
</dbReference>
<dbReference type="GO" id="GO:0045174">
    <property type="term" value="F:glutathione dehydrogenase (ascorbate) activity"/>
    <property type="evidence" value="ECO:0007669"/>
    <property type="project" value="UniProtKB-UniRule"/>
</dbReference>
<evidence type="ECO:0000256" key="4">
    <source>
        <dbReference type="ARBA" id="ARBA00047960"/>
    </source>
</evidence>
<dbReference type="FunCoup" id="A0A803JBF4">
    <property type="interactions" value="840"/>
</dbReference>
<dbReference type="Ensembl" id="ENSXETT00000113986">
    <property type="protein sequence ID" value="ENSXETP00000105227"/>
    <property type="gene ID" value="ENSXETG00000026602"/>
</dbReference>
<keyword evidence="3 7" id="KW-0560">Oxidoreductase</keyword>
<dbReference type="SFLD" id="SFLDG01152">
    <property type="entry name" value="Main.3:_Omega-_and_Tau-like"/>
    <property type="match status" value="1"/>
</dbReference>
<dbReference type="GeneTree" id="ENSGT00940000155351"/>
<sequence length="265" mass="30251">MYPLLTLSRWLYLLCICSYCQAAEMTGSEKSLAKGSPAPGPVSEETIRVYSMRFCPYAQRARLVLAAKGIKHEVININLKNKPDWFIEKSPFGLVPSLETSSGQVIYESPIVCDYLDEVYPGKKLTPVDPFQKAQQKMIVEHFSKISTLFYKILLAKKNNEDVSGVKAEVQEKLVKLDEILAKQNGLFFGGSDVSMVDYMIWPWFERLIIFDSKDCLNKTPHIDKWYQQMLQDPAVKATYIEPDLLLGFFKLYSQNDVEACDYGL</sequence>
<dbReference type="FunFam" id="3.40.30.10:FF:000123">
    <property type="entry name" value="Glutathione transferase o1"/>
    <property type="match status" value="1"/>
</dbReference>
<dbReference type="PROSITE" id="PS50404">
    <property type="entry name" value="GST_NTER"/>
    <property type="match status" value="1"/>
</dbReference>
<evidence type="ECO:0000256" key="2">
    <source>
        <dbReference type="ARBA" id="ARBA00022679"/>
    </source>
</evidence>
<comment type="catalytic activity">
    <reaction evidence="6 7">
        <text>L-dehydroascorbate + 2 glutathione = glutathione disulfide + L-ascorbate</text>
        <dbReference type="Rhea" id="RHEA:24424"/>
        <dbReference type="ChEBI" id="CHEBI:38290"/>
        <dbReference type="ChEBI" id="CHEBI:57925"/>
        <dbReference type="ChEBI" id="CHEBI:58297"/>
        <dbReference type="ChEBI" id="CHEBI:58539"/>
        <dbReference type="EC" id="1.8.5.1"/>
    </reaction>
</comment>
<dbReference type="Gene3D" id="1.20.1050.10">
    <property type="match status" value="1"/>
</dbReference>
<dbReference type="EC" id="2.5.1.18" evidence="7"/>
<keyword evidence="8" id="KW-0732">Signal</keyword>
<dbReference type="PANTHER" id="PTHR43968:SF16">
    <property type="entry name" value="GLUTATHIONE S-TRANSFERASE OMEGA"/>
    <property type="match status" value="1"/>
</dbReference>
<dbReference type="CDD" id="cd03184">
    <property type="entry name" value="GST_C_Omega"/>
    <property type="match status" value="1"/>
</dbReference>
<evidence type="ECO:0000256" key="1">
    <source>
        <dbReference type="ARBA" id="ARBA00011067"/>
    </source>
</evidence>
<dbReference type="GO" id="GO:0004364">
    <property type="term" value="F:glutathione transferase activity"/>
    <property type="evidence" value="ECO:0007669"/>
    <property type="project" value="UniProtKB-UniRule"/>
</dbReference>
<feature type="signal peptide" evidence="8">
    <location>
        <begin position="1"/>
        <end position="22"/>
    </location>
</feature>
<evidence type="ECO:0000256" key="8">
    <source>
        <dbReference type="SAM" id="SignalP"/>
    </source>
</evidence>
<proteinExistence type="inferred from homology"/>
<reference evidence="11" key="2">
    <citation type="submission" date="2021-03" db="UniProtKB">
        <authorList>
            <consortium name="Ensembl"/>
        </authorList>
    </citation>
    <scope>IDENTIFICATION</scope>
</reference>
<evidence type="ECO:0000256" key="6">
    <source>
        <dbReference type="ARBA" id="ARBA00049544"/>
    </source>
</evidence>
<dbReference type="Pfam" id="PF14497">
    <property type="entry name" value="GST_C_3"/>
    <property type="match status" value="1"/>
</dbReference>
<dbReference type="PANTHER" id="PTHR43968">
    <property type="match status" value="1"/>
</dbReference>
<dbReference type="InParanoid" id="A0A803JBF4"/>
<dbReference type="GO" id="GO:0005737">
    <property type="term" value="C:cytoplasm"/>
    <property type="evidence" value="ECO:0007669"/>
    <property type="project" value="InterPro"/>
</dbReference>
<comment type="catalytic activity">
    <reaction evidence="5 7">
        <text>methylarsonate + 2 glutathione + H(+) = methylarsonous acid + glutathione disulfide + H2O</text>
        <dbReference type="Rhea" id="RHEA:15969"/>
        <dbReference type="ChEBI" id="CHEBI:15377"/>
        <dbReference type="ChEBI" id="CHEBI:15378"/>
        <dbReference type="ChEBI" id="CHEBI:17826"/>
        <dbReference type="ChEBI" id="CHEBI:33409"/>
        <dbReference type="ChEBI" id="CHEBI:57925"/>
        <dbReference type="ChEBI" id="CHEBI:58297"/>
        <dbReference type="EC" id="1.20.4.2"/>
    </reaction>
</comment>
<dbReference type="SUPFAM" id="SSF52833">
    <property type="entry name" value="Thioredoxin-like"/>
    <property type="match status" value="1"/>
</dbReference>
<dbReference type="Pfam" id="PF13417">
    <property type="entry name" value="GST_N_3"/>
    <property type="match status" value="1"/>
</dbReference>
<evidence type="ECO:0000256" key="3">
    <source>
        <dbReference type="ARBA" id="ARBA00023002"/>
    </source>
</evidence>
<dbReference type="InterPro" id="IPR045073">
    <property type="entry name" value="Omega/Tau-like"/>
</dbReference>
<dbReference type="CDD" id="cd03055">
    <property type="entry name" value="GST_N_Omega"/>
    <property type="match status" value="1"/>
</dbReference>
<dbReference type="Xenbase" id="XB-GENE-967227">
    <property type="gene designation" value="gsto2"/>
</dbReference>
<keyword evidence="2 7" id="KW-0808">Transferase</keyword>
<dbReference type="InterPro" id="IPR004045">
    <property type="entry name" value="Glutathione_S-Trfase_N"/>
</dbReference>
<dbReference type="InterPro" id="IPR050983">
    <property type="entry name" value="GST_Omega/HSP26"/>
</dbReference>
<evidence type="ECO:0000259" key="9">
    <source>
        <dbReference type="PROSITE" id="PS50404"/>
    </source>
</evidence>
<dbReference type="SFLD" id="SFLDS00019">
    <property type="entry name" value="Glutathione_Transferase_(cytos"/>
    <property type="match status" value="1"/>
</dbReference>
<dbReference type="PRINTS" id="PR01625">
    <property type="entry name" value="GSTRNSFRASEO"/>
</dbReference>
<dbReference type="AlphaFoldDB" id="A0A803JBF4"/>
<dbReference type="GO" id="GO:0006749">
    <property type="term" value="P:glutathione metabolic process"/>
    <property type="evidence" value="ECO:0007669"/>
    <property type="project" value="UniProtKB-UniRule"/>
</dbReference>
<dbReference type="GO" id="GO:0050610">
    <property type="term" value="F:methylarsonate reductase activity"/>
    <property type="evidence" value="ECO:0007669"/>
    <property type="project" value="UniProtKB-UniRule"/>
</dbReference>
<dbReference type="EC" id="1.20.4.2" evidence="7"/>
<gene>
    <name evidence="11" type="primary">gsto2</name>
</gene>
<dbReference type="EC" id="1.8.5.1" evidence="7"/>
<reference evidence="11" key="1">
    <citation type="journal article" date="2010" name="Science">
        <title>The genome of the Western clawed frog Xenopus tropicalis.</title>
        <authorList>
            <person name="Hellsten U."/>
            <person name="Harland R.M."/>
            <person name="Gilchrist M.J."/>
            <person name="Hendrix D."/>
            <person name="Jurka J."/>
            <person name="Kapitonov V."/>
            <person name="Ovcharenko I."/>
            <person name="Putnam N.H."/>
            <person name="Shu S."/>
            <person name="Taher L."/>
            <person name="Blitz I.L."/>
            <person name="Blumberg B."/>
            <person name="Dichmann D.S."/>
            <person name="Dubchak I."/>
            <person name="Amaya E."/>
            <person name="Detter J.C."/>
            <person name="Fletcher R."/>
            <person name="Gerhard D.S."/>
            <person name="Goodstein D."/>
            <person name="Graves T."/>
            <person name="Grigoriev I.V."/>
            <person name="Grimwood J."/>
            <person name="Kawashima T."/>
            <person name="Lindquist E."/>
            <person name="Lucas S.M."/>
            <person name="Mead P.E."/>
            <person name="Mitros T."/>
            <person name="Ogino H."/>
            <person name="Ohta Y."/>
            <person name="Poliakov A.V."/>
            <person name="Pollet N."/>
            <person name="Robert J."/>
            <person name="Salamov A."/>
            <person name="Sater A.K."/>
            <person name="Schmutz J."/>
            <person name="Terry A."/>
            <person name="Vize P.D."/>
            <person name="Warren W.C."/>
            <person name="Wells D."/>
            <person name="Wills A."/>
            <person name="Wilson R.K."/>
            <person name="Zimmerman L.B."/>
            <person name="Zorn A.M."/>
            <person name="Grainger R."/>
            <person name="Grammer T."/>
            <person name="Khokha M.K."/>
            <person name="Richardson P.M."/>
            <person name="Rokhsar D.S."/>
        </authorList>
    </citation>
    <scope>NUCLEOTIDE SEQUENCE [LARGE SCALE GENOMIC DNA]</scope>
    <source>
        <strain evidence="11">Nigerian</strain>
    </source>
</reference>
<evidence type="ECO:0000256" key="7">
    <source>
        <dbReference type="RuleBase" id="RU368071"/>
    </source>
</evidence>
<dbReference type="FunFam" id="1.20.1050.10:FF:000100">
    <property type="entry name" value="Glutathione S-transferase omega-2"/>
    <property type="match status" value="1"/>
</dbReference>
<dbReference type="SFLD" id="SFLDG00358">
    <property type="entry name" value="Main_(cytGST)"/>
    <property type="match status" value="1"/>
</dbReference>
<evidence type="ECO:0000313" key="11">
    <source>
        <dbReference type="Ensembl" id="ENSXETP00000105227"/>
    </source>
</evidence>
<evidence type="ECO:0000259" key="10">
    <source>
        <dbReference type="PROSITE" id="PS50405"/>
    </source>
</evidence>
<dbReference type="InterPro" id="IPR004046">
    <property type="entry name" value="GST_C"/>
</dbReference>
<protein>
    <recommendedName>
        <fullName evidence="7">Glutathione S-transferase omega</fullName>
        <shortName evidence="7">GSTO</shortName>
        <ecNumber evidence="7">1.20.4.2</ecNumber>
        <ecNumber evidence="7">1.8.5.1</ecNumber>
        <ecNumber evidence="7">2.5.1.18</ecNumber>
    </recommendedName>
    <alternativeName>
        <fullName evidence="7">Glutathione-dependent dehydroascorbate reductase</fullName>
    </alternativeName>
    <alternativeName>
        <fullName evidence="7">Monomethylarsonic acid reductase</fullName>
    </alternativeName>
</protein>
<dbReference type="Bgee" id="ENSXETG00000026602">
    <property type="expression patterns" value="Expressed in egg cell and 12 other cell types or tissues"/>
</dbReference>
<dbReference type="InterPro" id="IPR010987">
    <property type="entry name" value="Glutathione-S-Trfase_C-like"/>
</dbReference>
<dbReference type="PROSITE" id="PS50405">
    <property type="entry name" value="GST_CTER"/>
    <property type="match status" value="1"/>
</dbReference>
<dbReference type="SUPFAM" id="SSF47616">
    <property type="entry name" value="GST C-terminal domain-like"/>
    <property type="match status" value="1"/>
</dbReference>
<dbReference type="InterPro" id="IPR036282">
    <property type="entry name" value="Glutathione-S-Trfase_C_sf"/>
</dbReference>
<evidence type="ECO:0000256" key="5">
    <source>
        <dbReference type="ARBA" id="ARBA00048353"/>
    </source>
</evidence>
<organism evidence="11">
    <name type="scientific">Xenopus tropicalis</name>
    <name type="common">Western clawed frog</name>
    <name type="synonym">Silurana tropicalis</name>
    <dbReference type="NCBI Taxonomy" id="8364"/>
    <lineage>
        <taxon>Eukaryota</taxon>
        <taxon>Metazoa</taxon>
        <taxon>Chordata</taxon>
        <taxon>Craniata</taxon>
        <taxon>Vertebrata</taxon>
        <taxon>Euteleostomi</taxon>
        <taxon>Amphibia</taxon>
        <taxon>Batrachia</taxon>
        <taxon>Anura</taxon>
        <taxon>Pipoidea</taxon>
        <taxon>Pipidae</taxon>
        <taxon>Xenopodinae</taxon>
        <taxon>Xenopus</taxon>
        <taxon>Silurana</taxon>
    </lineage>
</organism>